<accession>A0A5B7ZY66</accession>
<dbReference type="CDD" id="cd00657">
    <property type="entry name" value="Ferritin_like"/>
    <property type="match status" value="1"/>
</dbReference>
<dbReference type="EMBL" id="CP040896">
    <property type="protein sequence ID" value="QDA59759.1"/>
    <property type="molecule type" value="Genomic_DNA"/>
</dbReference>
<keyword evidence="2" id="KW-1185">Reference proteome</keyword>
<sequence>MNIFNLITEIEKVDPEVYERLDQRRAIFKHFAGFGKKLATAAVPLAMGSMFQKAYGQSSGLSAQIKEVLNFALTLEYLEAAFYNQGLSAAGLQSSLTGQSRTDIETIRTDENNHVKFLKAVLGADAIKDPTASFDFTGSKGGARAALFPDVFSNVKTFLAVAQAFEDTGVRAYKGGAALLMSNNTVLEAALNIHSVEARHASHLRTMRRGGPQALPNNEQDSPESWITGDANGGPAPGITNGIYGPGNPASKYPSEGNVVQAGINIAANSNISTNKASEAFDEPLDMATVLSIASNFIK</sequence>
<reference evidence="1 2" key="1">
    <citation type="submission" date="2019-06" db="EMBL/GenBank/DDBJ databases">
        <authorList>
            <person name="Srinivasan S."/>
        </authorList>
    </citation>
    <scope>NUCLEOTIDE SEQUENCE [LARGE SCALE GENOMIC DNA]</scope>
    <source>
        <strain evidence="1 2">17J68-5</strain>
    </source>
</reference>
<dbReference type="RefSeq" id="WP_139514939.1">
    <property type="nucleotide sequence ID" value="NZ_CP040896.1"/>
</dbReference>
<dbReference type="Proteomes" id="UP000305398">
    <property type="component" value="Chromosome"/>
</dbReference>
<evidence type="ECO:0000313" key="1">
    <source>
        <dbReference type="EMBL" id="QDA59759.1"/>
    </source>
</evidence>
<evidence type="ECO:0000313" key="2">
    <source>
        <dbReference type="Proteomes" id="UP000305398"/>
    </source>
</evidence>
<dbReference type="InterPro" id="IPR009078">
    <property type="entry name" value="Ferritin-like_SF"/>
</dbReference>
<dbReference type="Pfam" id="PF13668">
    <property type="entry name" value="Ferritin_2"/>
    <property type="match status" value="1"/>
</dbReference>
<protein>
    <submittedName>
        <fullName evidence="1">Ferritin-like domain-containing protein</fullName>
    </submittedName>
</protein>
<name>A0A5B7ZY66_9BACT</name>
<proteinExistence type="predicted"/>
<dbReference type="KEGG" id="hyj:FHG12_06410"/>
<dbReference type="SUPFAM" id="SSF47240">
    <property type="entry name" value="Ferritin-like"/>
    <property type="match status" value="1"/>
</dbReference>
<organism evidence="1 2">
    <name type="scientific">Hymenobacter jejuensis</name>
    <dbReference type="NCBI Taxonomy" id="2502781"/>
    <lineage>
        <taxon>Bacteria</taxon>
        <taxon>Pseudomonadati</taxon>
        <taxon>Bacteroidota</taxon>
        <taxon>Cytophagia</taxon>
        <taxon>Cytophagales</taxon>
        <taxon>Hymenobacteraceae</taxon>
        <taxon>Hymenobacter</taxon>
    </lineage>
</organism>
<gene>
    <name evidence="1" type="ORF">FHG12_06410</name>
</gene>
<dbReference type="OrthoDB" id="954262at2"/>
<dbReference type="AlphaFoldDB" id="A0A5B7ZY66"/>